<sequence length="53" mass="5943">MFDLLLRRARLVDDTLTDIAIQDGKIAALGEIRAPSHKTIELDGQLLRQRGLD</sequence>
<evidence type="ECO:0000313" key="1">
    <source>
        <dbReference type="EMBL" id="VFS70457.1"/>
    </source>
</evidence>
<name>A0A485B9T4_KLUCR</name>
<dbReference type="EMBL" id="CAADJD010000021">
    <property type="protein sequence ID" value="VFS70457.1"/>
    <property type="molecule type" value="Genomic_DNA"/>
</dbReference>
<protein>
    <submittedName>
        <fullName evidence="1">Dihydroorotase</fullName>
    </submittedName>
</protein>
<reference evidence="1 2" key="1">
    <citation type="submission" date="2019-03" db="EMBL/GenBank/DDBJ databases">
        <authorList>
            <consortium name="Pathogen Informatics"/>
        </authorList>
    </citation>
    <scope>NUCLEOTIDE SEQUENCE [LARGE SCALE GENOMIC DNA]</scope>
    <source>
        <strain evidence="1 2">NCTC12993</strain>
    </source>
</reference>
<proteinExistence type="predicted"/>
<evidence type="ECO:0000313" key="2">
    <source>
        <dbReference type="Proteomes" id="UP000401081"/>
    </source>
</evidence>
<dbReference type="SUPFAM" id="SSF51338">
    <property type="entry name" value="Composite domain of metallo-dependent hydrolases"/>
    <property type="match status" value="1"/>
</dbReference>
<dbReference type="Proteomes" id="UP000401081">
    <property type="component" value="Unassembled WGS sequence"/>
</dbReference>
<dbReference type="GO" id="GO:0016810">
    <property type="term" value="F:hydrolase activity, acting on carbon-nitrogen (but not peptide) bonds"/>
    <property type="evidence" value="ECO:0007669"/>
    <property type="project" value="InterPro"/>
</dbReference>
<dbReference type="InterPro" id="IPR011059">
    <property type="entry name" value="Metal-dep_hydrolase_composite"/>
</dbReference>
<dbReference type="Gene3D" id="2.30.40.10">
    <property type="entry name" value="Urease, subunit C, domain 1"/>
    <property type="match status" value="1"/>
</dbReference>
<keyword evidence="2" id="KW-1185">Reference proteome</keyword>
<gene>
    <name evidence="1" type="ORF">NCTC12993_04385</name>
</gene>
<organism evidence="1 2">
    <name type="scientific">Kluyvera cryocrescens</name>
    <name type="common">Kluyvera citrophila</name>
    <dbReference type="NCBI Taxonomy" id="580"/>
    <lineage>
        <taxon>Bacteria</taxon>
        <taxon>Pseudomonadati</taxon>
        <taxon>Pseudomonadota</taxon>
        <taxon>Gammaproteobacteria</taxon>
        <taxon>Enterobacterales</taxon>
        <taxon>Enterobacteriaceae</taxon>
        <taxon>Kluyvera</taxon>
    </lineage>
</organism>
<accession>A0A485B9T4</accession>
<dbReference type="AlphaFoldDB" id="A0A485B9T4"/>